<gene>
    <name evidence="6" type="ORF">ACFQZJ_04905</name>
</gene>
<dbReference type="SUPFAM" id="SSF46689">
    <property type="entry name" value="Homeodomain-like"/>
    <property type="match status" value="1"/>
</dbReference>
<dbReference type="PROSITE" id="PS00041">
    <property type="entry name" value="HTH_ARAC_FAMILY_1"/>
    <property type="match status" value="1"/>
</dbReference>
<feature type="transmembrane region" description="Helical" evidence="4">
    <location>
        <begin position="207"/>
        <end position="224"/>
    </location>
</feature>
<dbReference type="Gene3D" id="1.10.10.60">
    <property type="entry name" value="Homeodomain-like"/>
    <property type="match status" value="2"/>
</dbReference>
<feature type="transmembrane region" description="Helical" evidence="4">
    <location>
        <begin position="95"/>
        <end position="113"/>
    </location>
</feature>
<evidence type="ECO:0000256" key="3">
    <source>
        <dbReference type="ARBA" id="ARBA00023163"/>
    </source>
</evidence>
<dbReference type="Proteomes" id="UP001597012">
    <property type="component" value="Unassembled WGS sequence"/>
</dbReference>
<keyword evidence="2" id="KW-0238">DNA-binding</keyword>
<evidence type="ECO:0000256" key="1">
    <source>
        <dbReference type="ARBA" id="ARBA00023015"/>
    </source>
</evidence>
<feature type="transmembrane region" description="Helical" evidence="4">
    <location>
        <begin position="161"/>
        <end position="186"/>
    </location>
</feature>
<protein>
    <submittedName>
        <fullName evidence="6">Helix-turn-helix domain-containing protein</fullName>
    </submittedName>
</protein>
<dbReference type="SMART" id="SM00342">
    <property type="entry name" value="HTH_ARAC"/>
    <property type="match status" value="1"/>
</dbReference>
<keyword evidence="7" id="KW-1185">Reference proteome</keyword>
<keyword evidence="4" id="KW-0812">Transmembrane</keyword>
<dbReference type="PANTHER" id="PTHR43280:SF29">
    <property type="entry name" value="ARAC-FAMILY TRANSCRIPTIONAL REGULATOR"/>
    <property type="match status" value="1"/>
</dbReference>
<evidence type="ECO:0000313" key="6">
    <source>
        <dbReference type="EMBL" id="MFD0796789.1"/>
    </source>
</evidence>
<feature type="transmembrane region" description="Helical" evidence="4">
    <location>
        <begin position="133"/>
        <end position="149"/>
    </location>
</feature>
<keyword evidence="1" id="KW-0805">Transcription regulation</keyword>
<dbReference type="InterPro" id="IPR018060">
    <property type="entry name" value="HTH_AraC"/>
</dbReference>
<comment type="caution">
    <text evidence="6">The sequence shown here is derived from an EMBL/GenBank/DDBJ whole genome shotgun (WGS) entry which is preliminary data.</text>
</comment>
<feature type="transmembrane region" description="Helical" evidence="4">
    <location>
        <begin position="36"/>
        <end position="55"/>
    </location>
</feature>
<feature type="domain" description="HTH araC/xylS-type" evidence="5">
    <location>
        <begin position="289"/>
        <end position="393"/>
    </location>
</feature>
<accession>A0ABW3B2B7</accession>
<evidence type="ECO:0000313" key="7">
    <source>
        <dbReference type="Proteomes" id="UP001597012"/>
    </source>
</evidence>
<feature type="transmembrane region" description="Helical" evidence="4">
    <location>
        <begin position="236"/>
        <end position="256"/>
    </location>
</feature>
<evidence type="ECO:0000256" key="2">
    <source>
        <dbReference type="ARBA" id="ARBA00023125"/>
    </source>
</evidence>
<sequence length="398" mass="46374">MTLLSDFFVRFTAFKNSLDAYTSRSLGSGIEDNVQTAFFGIIGVLGLILSGYLILSYRRKETFNVFLGIFTLTTSLILIELTLDWWEAMHYDPKVPFYKSLVFLWGPSLHLYLKSKARPGNTNISYTSTLRHYIIFTVSLLLLSIIGNVDMDYDSSKYSPSWFILTFLTNNWVKSIYSSFYLLLLIREYYGYEKSANQLSKTWAKLLISYFAFLLVIKIFRAEFDTVFAYDFLSKYLAAYCFSSFILILGSLNILFPKNAAPQSTTEENNEEKYKNSGLTKDMLFSLKEQLVKAMKEDKLFLDHKLTLQTLAETLNTDRYSLSQVINQEFHKNFYEFINDYRINESVRIIKRNPDRVHLVVDLIYESGFNNKVSFYRAFKKRKGMTPAKYIKEFSTIA</sequence>
<dbReference type="PANTHER" id="PTHR43280">
    <property type="entry name" value="ARAC-FAMILY TRANSCRIPTIONAL REGULATOR"/>
    <property type="match status" value="1"/>
</dbReference>
<evidence type="ECO:0000256" key="4">
    <source>
        <dbReference type="SAM" id="Phobius"/>
    </source>
</evidence>
<dbReference type="InterPro" id="IPR018062">
    <property type="entry name" value="HTH_AraC-typ_CS"/>
</dbReference>
<name>A0ABW3B2B7_9FLAO</name>
<keyword evidence="3" id="KW-0804">Transcription</keyword>
<proteinExistence type="predicted"/>
<keyword evidence="4" id="KW-0472">Membrane</keyword>
<dbReference type="Pfam" id="PF12833">
    <property type="entry name" value="HTH_18"/>
    <property type="match status" value="1"/>
</dbReference>
<reference evidence="7" key="1">
    <citation type="journal article" date="2019" name="Int. J. Syst. Evol. Microbiol.">
        <title>The Global Catalogue of Microorganisms (GCM) 10K type strain sequencing project: providing services to taxonomists for standard genome sequencing and annotation.</title>
        <authorList>
            <consortium name="The Broad Institute Genomics Platform"/>
            <consortium name="The Broad Institute Genome Sequencing Center for Infectious Disease"/>
            <person name="Wu L."/>
            <person name="Ma J."/>
        </authorList>
    </citation>
    <scope>NUCLEOTIDE SEQUENCE [LARGE SCALE GENOMIC DNA]</scope>
    <source>
        <strain evidence="7">CCUG 61948</strain>
    </source>
</reference>
<evidence type="ECO:0000259" key="5">
    <source>
        <dbReference type="PROSITE" id="PS01124"/>
    </source>
</evidence>
<dbReference type="InterPro" id="IPR009057">
    <property type="entry name" value="Homeodomain-like_sf"/>
</dbReference>
<dbReference type="PROSITE" id="PS01124">
    <property type="entry name" value="HTH_ARAC_FAMILY_2"/>
    <property type="match status" value="1"/>
</dbReference>
<feature type="transmembrane region" description="Helical" evidence="4">
    <location>
        <begin position="62"/>
        <end position="83"/>
    </location>
</feature>
<keyword evidence="4" id="KW-1133">Transmembrane helix</keyword>
<dbReference type="RefSeq" id="WP_379932709.1">
    <property type="nucleotide sequence ID" value="NZ_JBHTHY010000003.1"/>
</dbReference>
<dbReference type="EMBL" id="JBHTHY010000003">
    <property type="protein sequence ID" value="MFD0796789.1"/>
    <property type="molecule type" value="Genomic_DNA"/>
</dbReference>
<organism evidence="6 7">
    <name type="scientific">Maribacter chungangensis</name>
    <dbReference type="NCBI Taxonomy" id="1069117"/>
    <lineage>
        <taxon>Bacteria</taxon>
        <taxon>Pseudomonadati</taxon>
        <taxon>Bacteroidota</taxon>
        <taxon>Flavobacteriia</taxon>
        <taxon>Flavobacteriales</taxon>
        <taxon>Flavobacteriaceae</taxon>
        <taxon>Maribacter</taxon>
    </lineage>
</organism>